<protein>
    <recommendedName>
        <fullName evidence="1">MAGE domain-containing protein</fullName>
    </recommendedName>
</protein>
<dbReference type="Proteomes" id="UP000054350">
    <property type="component" value="Unassembled WGS sequence"/>
</dbReference>
<dbReference type="InterPro" id="IPR041899">
    <property type="entry name" value="MAGE_WH2"/>
</dbReference>
<sequence>MADDPETARRYAAKLVRMALFAESSRTPIKRQDIGQKVFGNERVTPSAFQKILGAANEELGNVFGLKLVELTTAKSSSKLFVVKNTLPAELRLAAGLHTDDPALMGAVFMTLTLIYVHAGSIKDDELLGFLRRFGIKREGVQLNADDADAGNSLGLGYNTFMRELEKQKYIVRTNVKNAQGVDLQAPDGGGPLMTNAWGPRAEVEFPPESLHNALCKLYGMAPGSAERDEFVKALQSANQI</sequence>
<evidence type="ECO:0000313" key="3">
    <source>
        <dbReference type="Proteomes" id="UP000054350"/>
    </source>
</evidence>
<dbReference type="SMART" id="SM01373">
    <property type="entry name" value="MAGE"/>
    <property type="match status" value="1"/>
</dbReference>
<dbReference type="AlphaFoldDB" id="A0A0L0SSB5"/>
<dbReference type="STRING" id="578462.A0A0L0SSB5"/>
<feature type="domain" description="MAGE" evidence="1">
    <location>
        <begin position="8"/>
        <end position="137"/>
    </location>
</feature>
<dbReference type="PANTHER" id="PTHR11736">
    <property type="entry name" value="MELANOMA-ASSOCIATED ANTIGEN MAGE ANTIGEN"/>
    <property type="match status" value="1"/>
</dbReference>
<dbReference type="EMBL" id="GG745347">
    <property type="protein sequence ID" value="KNE65397.1"/>
    <property type="molecule type" value="Genomic_DNA"/>
</dbReference>
<keyword evidence="3" id="KW-1185">Reference proteome</keyword>
<dbReference type="InterPro" id="IPR041898">
    <property type="entry name" value="MAGE_WH1"/>
</dbReference>
<dbReference type="PANTHER" id="PTHR11736:SF14">
    <property type="entry name" value="NSE3 HOMOLOG, SMC5-SMC6 COMPLEX COMPONENT"/>
    <property type="match status" value="1"/>
</dbReference>
<dbReference type="EMBL" id="GG745347">
    <property type="protein sequence ID" value="KNE65399.1"/>
    <property type="molecule type" value="Genomic_DNA"/>
</dbReference>
<reference evidence="3" key="2">
    <citation type="submission" date="2009-11" db="EMBL/GenBank/DDBJ databases">
        <title>The Genome Sequence of Allomyces macrogynus strain ATCC 38327.</title>
        <authorList>
            <consortium name="The Broad Institute Genome Sequencing Platform"/>
            <person name="Russ C."/>
            <person name="Cuomo C."/>
            <person name="Shea T."/>
            <person name="Young S.K."/>
            <person name="Zeng Q."/>
            <person name="Koehrsen M."/>
            <person name="Haas B."/>
            <person name="Borodovsky M."/>
            <person name="Guigo R."/>
            <person name="Alvarado L."/>
            <person name="Berlin A."/>
            <person name="Borenstein D."/>
            <person name="Chen Z."/>
            <person name="Engels R."/>
            <person name="Freedman E."/>
            <person name="Gellesch M."/>
            <person name="Goldberg J."/>
            <person name="Griggs A."/>
            <person name="Gujja S."/>
            <person name="Heiman D."/>
            <person name="Hepburn T."/>
            <person name="Howarth C."/>
            <person name="Jen D."/>
            <person name="Larson L."/>
            <person name="Lewis B."/>
            <person name="Mehta T."/>
            <person name="Park D."/>
            <person name="Pearson M."/>
            <person name="Roberts A."/>
            <person name="Saif S."/>
            <person name="Shenoy N."/>
            <person name="Sisk P."/>
            <person name="Stolte C."/>
            <person name="Sykes S."/>
            <person name="Walk T."/>
            <person name="White J."/>
            <person name="Yandava C."/>
            <person name="Burger G."/>
            <person name="Gray M.W."/>
            <person name="Holland P.W.H."/>
            <person name="King N."/>
            <person name="Lang F.B.F."/>
            <person name="Roger A.J."/>
            <person name="Ruiz-Trillo I."/>
            <person name="Lander E."/>
            <person name="Nusbaum C."/>
        </authorList>
    </citation>
    <scope>NUCLEOTIDE SEQUENCE [LARGE SCALE GENOMIC DNA]</scope>
    <source>
        <strain evidence="3">ATCC 38327</strain>
    </source>
</reference>
<gene>
    <name evidence="2" type="ORF">AMAG_11030</name>
</gene>
<reference evidence="2 3" key="1">
    <citation type="submission" date="2009-11" db="EMBL/GenBank/DDBJ databases">
        <title>Annotation of Allomyces macrogynus ATCC 38327.</title>
        <authorList>
            <consortium name="The Broad Institute Genome Sequencing Platform"/>
            <person name="Russ C."/>
            <person name="Cuomo C."/>
            <person name="Burger G."/>
            <person name="Gray M.W."/>
            <person name="Holland P.W.H."/>
            <person name="King N."/>
            <person name="Lang F.B.F."/>
            <person name="Roger A.J."/>
            <person name="Ruiz-Trillo I."/>
            <person name="Young S.K."/>
            <person name="Zeng Q."/>
            <person name="Gargeya S."/>
            <person name="Fitzgerald M."/>
            <person name="Haas B."/>
            <person name="Abouelleil A."/>
            <person name="Alvarado L."/>
            <person name="Arachchi H.M."/>
            <person name="Berlin A."/>
            <person name="Chapman S.B."/>
            <person name="Gearin G."/>
            <person name="Goldberg J."/>
            <person name="Griggs A."/>
            <person name="Gujja S."/>
            <person name="Hansen M."/>
            <person name="Heiman D."/>
            <person name="Howarth C."/>
            <person name="Larimer J."/>
            <person name="Lui A."/>
            <person name="MacDonald P.J.P."/>
            <person name="McCowen C."/>
            <person name="Montmayeur A."/>
            <person name="Murphy C."/>
            <person name="Neiman D."/>
            <person name="Pearson M."/>
            <person name="Priest M."/>
            <person name="Roberts A."/>
            <person name="Saif S."/>
            <person name="Shea T."/>
            <person name="Sisk P."/>
            <person name="Stolte C."/>
            <person name="Sykes S."/>
            <person name="Wortman J."/>
            <person name="Nusbaum C."/>
            <person name="Birren B."/>
        </authorList>
    </citation>
    <scope>NUCLEOTIDE SEQUENCE [LARGE SCALE GENOMIC DNA]</scope>
    <source>
        <strain evidence="2 3">ATCC 38327</strain>
    </source>
</reference>
<name>A0A0L0SSB5_ALLM3</name>
<dbReference type="VEuPathDB" id="FungiDB:AMAG_11030"/>
<dbReference type="Pfam" id="PF01454">
    <property type="entry name" value="MAGE"/>
    <property type="match status" value="1"/>
</dbReference>
<evidence type="ECO:0000313" key="2">
    <source>
        <dbReference type="EMBL" id="KNE65397.1"/>
    </source>
</evidence>
<organism evidence="2 3">
    <name type="scientific">Allomyces macrogynus (strain ATCC 38327)</name>
    <name type="common">Allomyces javanicus var. macrogynus</name>
    <dbReference type="NCBI Taxonomy" id="578462"/>
    <lineage>
        <taxon>Eukaryota</taxon>
        <taxon>Fungi</taxon>
        <taxon>Fungi incertae sedis</taxon>
        <taxon>Blastocladiomycota</taxon>
        <taxon>Blastocladiomycetes</taxon>
        <taxon>Blastocladiales</taxon>
        <taxon>Blastocladiaceae</taxon>
        <taxon>Allomyces</taxon>
    </lineage>
</organism>
<dbReference type="GO" id="GO:0006281">
    <property type="term" value="P:DNA repair"/>
    <property type="evidence" value="ECO:0007669"/>
    <property type="project" value="TreeGrafter"/>
</dbReference>
<dbReference type="GO" id="GO:0005634">
    <property type="term" value="C:nucleus"/>
    <property type="evidence" value="ECO:0007669"/>
    <property type="project" value="TreeGrafter"/>
</dbReference>
<evidence type="ECO:0000259" key="1">
    <source>
        <dbReference type="PROSITE" id="PS50838"/>
    </source>
</evidence>
<dbReference type="OrthoDB" id="205198at2759"/>
<proteinExistence type="predicted"/>
<dbReference type="EMBL" id="GG745347">
    <property type="protein sequence ID" value="KNE65398.1"/>
    <property type="molecule type" value="Genomic_DNA"/>
</dbReference>
<dbReference type="eggNOG" id="KOG4562">
    <property type="taxonomic scope" value="Eukaryota"/>
</dbReference>
<dbReference type="InterPro" id="IPR002190">
    <property type="entry name" value="MHD_dom"/>
</dbReference>
<dbReference type="Gene3D" id="1.10.10.1210">
    <property type="entry name" value="MAGE homology domain, winged helix WH2 motif"/>
    <property type="match status" value="1"/>
</dbReference>
<accession>A0A0L0SSB5</accession>
<dbReference type="InterPro" id="IPR037445">
    <property type="entry name" value="MAGE"/>
</dbReference>
<dbReference type="PROSITE" id="PS50838">
    <property type="entry name" value="MAGE"/>
    <property type="match status" value="1"/>
</dbReference>
<dbReference type="Gene3D" id="1.10.10.1200">
    <property type="entry name" value="MAGE homology domain, winged helix WH1 motif"/>
    <property type="match status" value="1"/>
</dbReference>